<gene>
    <name evidence="2" type="ORF">UCRPC4_g02505</name>
</gene>
<dbReference type="Gene3D" id="1.10.150.240">
    <property type="entry name" value="Putative phosphatase, domain 2"/>
    <property type="match status" value="1"/>
</dbReference>
<dbReference type="AlphaFoldDB" id="A0A0G2H6V1"/>
<dbReference type="InterPro" id="IPR023198">
    <property type="entry name" value="PGP-like_dom2"/>
</dbReference>
<name>A0A0G2H6V1_PHACM</name>
<reference evidence="2 3" key="2">
    <citation type="submission" date="2015-05" db="EMBL/GenBank/DDBJ databases">
        <authorList>
            <person name="Morales-Cruz A."/>
            <person name="Amrine K.C."/>
            <person name="Cantu D."/>
        </authorList>
    </citation>
    <scope>NUCLEOTIDE SEQUENCE [LARGE SCALE GENOMIC DNA]</scope>
    <source>
        <strain evidence="2">UCRPC4</strain>
    </source>
</reference>
<reference evidence="2 3" key="1">
    <citation type="submission" date="2015-05" db="EMBL/GenBank/DDBJ databases">
        <title>Distinctive expansion of gene families associated with plant cell wall degradation and secondary metabolism in the genomes of grapevine trunk pathogens.</title>
        <authorList>
            <person name="Lawrence D.P."/>
            <person name="Travadon R."/>
            <person name="Rolshausen P.E."/>
            <person name="Baumgartner K."/>
        </authorList>
    </citation>
    <scope>NUCLEOTIDE SEQUENCE [LARGE SCALE GENOMIC DNA]</scope>
    <source>
        <strain evidence="2">UCRPC4</strain>
    </source>
</reference>
<dbReference type="InterPro" id="IPR006439">
    <property type="entry name" value="HAD-SF_hydro_IA"/>
</dbReference>
<dbReference type="Proteomes" id="UP000053317">
    <property type="component" value="Unassembled WGS sequence"/>
</dbReference>
<dbReference type="EMBL" id="LCWF01000060">
    <property type="protein sequence ID" value="KKY24395.1"/>
    <property type="molecule type" value="Genomic_DNA"/>
</dbReference>
<evidence type="ECO:0000256" key="1">
    <source>
        <dbReference type="ARBA" id="ARBA00022801"/>
    </source>
</evidence>
<evidence type="ECO:0000313" key="2">
    <source>
        <dbReference type="EMBL" id="KKY24395.1"/>
    </source>
</evidence>
<dbReference type="InterPro" id="IPR023214">
    <property type="entry name" value="HAD_sf"/>
</dbReference>
<dbReference type="Pfam" id="PF00702">
    <property type="entry name" value="Hydrolase"/>
    <property type="match status" value="1"/>
</dbReference>
<keyword evidence="3" id="KW-1185">Reference proteome</keyword>
<dbReference type="SFLD" id="SFLDG01129">
    <property type="entry name" value="C1.5:_HAD__Beta-PGM__Phosphata"/>
    <property type="match status" value="1"/>
</dbReference>
<evidence type="ECO:0000313" key="3">
    <source>
        <dbReference type="Proteomes" id="UP000053317"/>
    </source>
</evidence>
<proteinExistence type="predicted"/>
<dbReference type="PANTHER" id="PTHR43316">
    <property type="entry name" value="HYDROLASE, HALOACID DELAHOGENASE-RELATED"/>
    <property type="match status" value="1"/>
</dbReference>
<accession>A0A0G2H6V1</accession>
<dbReference type="PRINTS" id="PR00413">
    <property type="entry name" value="HADHALOGNASE"/>
</dbReference>
<dbReference type="GO" id="GO:0016791">
    <property type="term" value="F:phosphatase activity"/>
    <property type="evidence" value="ECO:0007669"/>
    <property type="project" value="UniProtKB-ARBA"/>
</dbReference>
<keyword evidence="1 2" id="KW-0378">Hydrolase</keyword>
<dbReference type="InterPro" id="IPR051540">
    <property type="entry name" value="S-2-haloacid_dehalogenase"/>
</dbReference>
<dbReference type="OrthoDB" id="2363873at2759"/>
<organism evidence="2 3">
    <name type="scientific">Phaeomoniella chlamydospora</name>
    <name type="common">Phaeoacremonium chlamydosporum</name>
    <dbReference type="NCBI Taxonomy" id="158046"/>
    <lineage>
        <taxon>Eukaryota</taxon>
        <taxon>Fungi</taxon>
        <taxon>Dikarya</taxon>
        <taxon>Ascomycota</taxon>
        <taxon>Pezizomycotina</taxon>
        <taxon>Eurotiomycetes</taxon>
        <taxon>Chaetothyriomycetidae</taxon>
        <taxon>Phaeomoniellales</taxon>
        <taxon>Phaeomoniellaceae</taxon>
        <taxon>Phaeomoniella</taxon>
    </lineage>
</organism>
<dbReference type="Gene3D" id="3.40.50.1000">
    <property type="entry name" value="HAD superfamily/HAD-like"/>
    <property type="match status" value="1"/>
</dbReference>
<dbReference type="InterPro" id="IPR036412">
    <property type="entry name" value="HAD-like_sf"/>
</dbReference>
<protein>
    <submittedName>
        <fullName evidence="2">Putative haloacid dehalogenase-like hydrolase</fullName>
    </submittedName>
</protein>
<dbReference type="SUPFAM" id="SSF56784">
    <property type="entry name" value="HAD-like"/>
    <property type="match status" value="1"/>
</dbReference>
<dbReference type="SFLD" id="SFLDS00003">
    <property type="entry name" value="Haloacid_Dehalogenase"/>
    <property type="match status" value="1"/>
</dbReference>
<dbReference type="PANTHER" id="PTHR43316:SF4">
    <property type="entry name" value="ACID DEHALOGENASE, PUTATIVE (AFU_ORTHOLOGUE AFUA_8G05870)-RELATED"/>
    <property type="match status" value="1"/>
</dbReference>
<comment type="caution">
    <text evidence="2">The sequence shown here is derived from an EMBL/GenBank/DDBJ whole genome shotgun (WGS) entry which is preliminary data.</text>
</comment>
<sequence>MTSKNVVFDIVGTLIGYDKITDAIEKTMGDKLRKEGVKPSFVTYAWIEVAEREYTYLSMSGRYAKFSSVFEQVFYRILYGAGISNPREIANIQDLEYIMKEYAQLEARPGAAECVTKLREAGFTVWALTAADINRVNQYFASSGIKMPAENLVSCDTKGIGKPDPRAYQSVFEQLKELGQPWFAAGHAWDVSSARLVGFKGAYCTVYEKEYLPEVFGEMDIVADTLPEMADKIIATSS</sequence>